<evidence type="ECO:0000256" key="3">
    <source>
        <dbReference type="ARBA" id="ARBA00023211"/>
    </source>
</evidence>
<reference evidence="9 10" key="1">
    <citation type="submission" date="2018-10" db="EMBL/GenBank/DDBJ databases">
        <title>Genome Sequencing of Pantoea dispersa DSM 32899.</title>
        <authorList>
            <person name="Nawrath M."/>
            <person name="Ottenheim C."/>
            <person name="Wilm A."/>
            <person name="Zimmermann W."/>
            <person name="Wu J.C."/>
        </authorList>
    </citation>
    <scope>NUCLEOTIDE SEQUENCE [LARGE SCALE GENOMIC DNA]</scope>
    <source>
        <strain evidence="9 10">DSM 32899</strain>
    </source>
</reference>
<comment type="subcellular location">
    <subcellularLocation>
        <location evidence="7">Cytoplasm</location>
    </subcellularLocation>
</comment>
<evidence type="ECO:0000256" key="1">
    <source>
        <dbReference type="ARBA" id="ARBA00022490"/>
    </source>
</evidence>
<evidence type="ECO:0000256" key="4">
    <source>
        <dbReference type="ARBA" id="ARBA00023235"/>
    </source>
</evidence>
<comment type="pathway">
    <text evidence="7">Carbohydrate degradation; L-rhamnose degradation; glycerone phosphate from L-rhamnose: step 1/3.</text>
</comment>
<dbReference type="UniPathway" id="UPA00541">
    <property type="reaction ID" value="UER00601"/>
</dbReference>
<evidence type="ECO:0000313" key="9">
    <source>
        <dbReference type="EMBL" id="QDY41965.1"/>
    </source>
</evidence>
<dbReference type="GO" id="GO:0008740">
    <property type="term" value="F:L-rhamnose isomerase activity"/>
    <property type="evidence" value="ECO:0007669"/>
    <property type="project" value="UniProtKB-UniRule"/>
</dbReference>
<dbReference type="EC" id="5.3.1.14" evidence="7 8"/>
<dbReference type="FunFam" id="3.20.20.150:FF:000006">
    <property type="entry name" value="L-rhamnose isomerase"/>
    <property type="match status" value="1"/>
</dbReference>
<dbReference type="OrthoDB" id="9766697at2"/>
<evidence type="ECO:0000256" key="5">
    <source>
        <dbReference type="ARBA" id="ARBA00023308"/>
    </source>
</evidence>
<evidence type="ECO:0000313" key="10">
    <source>
        <dbReference type="Proteomes" id="UP000319411"/>
    </source>
</evidence>
<comment type="catalytic activity">
    <reaction evidence="7">
        <text>L-rhamnopyranose = L-rhamnulose</text>
        <dbReference type="Rhea" id="RHEA:23160"/>
        <dbReference type="ChEBI" id="CHEBI:17897"/>
        <dbReference type="ChEBI" id="CHEBI:62346"/>
        <dbReference type="EC" id="5.3.1.14"/>
    </reaction>
</comment>
<dbReference type="Pfam" id="PF06134">
    <property type="entry name" value="RhaA"/>
    <property type="match status" value="1"/>
</dbReference>
<dbReference type="EMBL" id="CP032702">
    <property type="protein sequence ID" value="QDY41965.1"/>
    <property type="molecule type" value="Genomic_DNA"/>
</dbReference>
<dbReference type="GO" id="GO:0030145">
    <property type="term" value="F:manganese ion binding"/>
    <property type="evidence" value="ECO:0007669"/>
    <property type="project" value="UniProtKB-UniRule"/>
</dbReference>
<feature type="binding site" evidence="7">
    <location>
        <position position="296"/>
    </location>
    <ligand>
        <name>Mn(2+)</name>
        <dbReference type="ChEBI" id="CHEBI:29035"/>
    </ligand>
</feature>
<keyword evidence="3 7" id="KW-0464">Manganese</keyword>
<proteinExistence type="inferred from homology"/>
<dbReference type="Proteomes" id="UP000319411">
    <property type="component" value="Chromosome"/>
</dbReference>
<organism evidence="9 10">
    <name type="scientific">Candidatus Pantoea soli</name>
    <dbReference type="NCBI Taxonomy" id="3098669"/>
    <lineage>
        <taxon>Bacteria</taxon>
        <taxon>Pseudomonadati</taxon>
        <taxon>Pseudomonadota</taxon>
        <taxon>Gammaproteobacteria</taxon>
        <taxon>Enterobacterales</taxon>
        <taxon>Erwiniaceae</taxon>
        <taxon>Pantoea</taxon>
    </lineage>
</organism>
<dbReference type="InterPro" id="IPR009308">
    <property type="entry name" value="Rhamnose_isomerase"/>
</dbReference>
<name>A0A518XCS5_9GAMM</name>
<comment type="subunit">
    <text evidence="7">Homotetramer.</text>
</comment>
<keyword evidence="2 7" id="KW-0479">Metal-binding</keyword>
<dbReference type="PANTHER" id="PTHR30268">
    <property type="entry name" value="L-RHAMNOSE ISOMERASE"/>
    <property type="match status" value="1"/>
</dbReference>
<dbReference type="PANTHER" id="PTHR30268:SF0">
    <property type="entry name" value="L-RHAMNOSE ISOMERASE"/>
    <property type="match status" value="1"/>
</dbReference>
<feature type="binding site" evidence="7">
    <location>
        <position position="294"/>
    </location>
    <ligand>
        <name>Mn(2+)</name>
        <dbReference type="ChEBI" id="CHEBI:29035"/>
    </ligand>
</feature>
<dbReference type="InterPro" id="IPR036237">
    <property type="entry name" value="Xyl_isomerase-like_sf"/>
</dbReference>
<accession>A0A518XCS5</accession>
<comment type="cofactor">
    <cofactor evidence="7">
        <name>Mn(2+)</name>
        <dbReference type="ChEBI" id="CHEBI:29035"/>
    </cofactor>
    <text evidence="7">Binds 1 Mn(2+) ion per subunit.</text>
</comment>
<dbReference type="SUPFAM" id="SSF51658">
    <property type="entry name" value="Xylose isomerase-like"/>
    <property type="match status" value="1"/>
</dbReference>
<gene>
    <name evidence="7" type="primary">rhaA</name>
    <name evidence="9" type="ORF">D8B20_08705</name>
</gene>
<dbReference type="GO" id="GO:0019324">
    <property type="term" value="P:L-lyxose metabolic process"/>
    <property type="evidence" value="ECO:0007669"/>
    <property type="project" value="TreeGrafter"/>
</dbReference>
<dbReference type="HAMAP" id="MF_00541">
    <property type="entry name" value="RhaA"/>
    <property type="match status" value="1"/>
</dbReference>
<dbReference type="GO" id="GO:0019301">
    <property type="term" value="P:rhamnose catabolic process"/>
    <property type="evidence" value="ECO:0007669"/>
    <property type="project" value="UniProtKB-UniRule"/>
</dbReference>
<feature type="binding site" evidence="7">
    <location>
        <position position="262"/>
    </location>
    <ligand>
        <name>Mn(2+)</name>
        <dbReference type="ChEBI" id="CHEBI:29035"/>
    </ligand>
</feature>
<comment type="function">
    <text evidence="7">Catalyzes the interconversion of L-rhamnose and L-rhamnulose.</text>
</comment>
<dbReference type="KEGG" id="pdis:D8B20_08705"/>
<keyword evidence="10" id="KW-1185">Reference proteome</keyword>
<dbReference type="InterPro" id="IPR050337">
    <property type="entry name" value="L-rhamnose_isomerase"/>
</dbReference>
<dbReference type="NCBIfam" id="NF002203">
    <property type="entry name" value="PRK01076.1"/>
    <property type="match status" value="1"/>
</dbReference>
<dbReference type="NCBIfam" id="TIGR01748">
    <property type="entry name" value="rhaA"/>
    <property type="match status" value="1"/>
</dbReference>
<sequence length="420" mass="47218">MTKLIEQAFELAKQRYAATGVNVEQVLDQLDRIPVSMHCWQGDDVRGFENPQGLLTGGIQATGNYPGRARNAAELRADLEQAMALIPGAKRLNLHAIYLESDGPVARDEIEPQHFRGWVTWAKQHQLGLDFNPTCFSHAKSADGFTLAHADAGIRQFWIDHCKASRRISAWFGEQLGTASVMNIWVPDGMKDLTVDRFAPRQRLASALDEIIREPLNPQHHIDAVESKLFGIGAESYTVGSNEFCFGYACSRQTALTLDAGHFHPTEVISDKISAALLYVPRLLLHVSRPVRWDSDHVVLLDDETQAIAHEIARQNAFDRVHIGLDFFDASINRIAAWVIGTRNAKKALLRALLEPTASLRQLEQAGDYTARLALLEEQKSLPWQAVWEAWCLRHDVPADASWLSEVRQYEQHILRQRQG</sequence>
<comment type="similarity">
    <text evidence="6 7">Belongs to the rhamnose isomerase family.</text>
</comment>
<evidence type="ECO:0000256" key="8">
    <source>
        <dbReference type="NCBIfam" id="TIGR01748"/>
    </source>
</evidence>
<keyword evidence="4 7" id="KW-0413">Isomerase</keyword>
<dbReference type="Gene3D" id="3.20.20.150">
    <property type="entry name" value="Divalent-metal-dependent TIM barrel enzymes"/>
    <property type="match status" value="1"/>
</dbReference>
<evidence type="ECO:0000256" key="2">
    <source>
        <dbReference type="ARBA" id="ARBA00022723"/>
    </source>
</evidence>
<evidence type="ECO:0000256" key="7">
    <source>
        <dbReference type="HAMAP-Rule" id="MF_00541"/>
    </source>
</evidence>
<dbReference type="GO" id="GO:0005737">
    <property type="term" value="C:cytoplasm"/>
    <property type="evidence" value="ECO:0007669"/>
    <property type="project" value="UniProtKB-SubCell"/>
</dbReference>
<keyword evidence="1 7" id="KW-0963">Cytoplasm</keyword>
<evidence type="ECO:0000256" key="6">
    <source>
        <dbReference type="ARBA" id="ARBA00061402"/>
    </source>
</evidence>
<protein>
    <recommendedName>
        <fullName evidence="7 8">L-rhamnose isomerase</fullName>
        <ecNumber evidence="7 8">5.3.1.14</ecNumber>
    </recommendedName>
</protein>
<dbReference type="RefSeq" id="WP_145888496.1">
    <property type="nucleotide sequence ID" value="NZ_CP032702.1"/>
</dbReference>
<dbReference type="AlphaFoldDB" id="A0A518XCS5"/>
<keyword evidence="5 7" id="KW-0684">Rhamnose metabolism</keyword>